<dbReference type="AlphaFoldDB" id="A0A2P5CIN4"/>
<feature type="non-terminal residue" evidence="1">
    <location>
        <position position="105"/>
    </location>
</feature>
<evidence type="ECO:0000313" key="2">
    <source>
        <dbReference type="Proteomes" id="UP000237105"/>
    </source>
</evidence>
<reference evidence="2" key="1">
    <citation type="submission" date="2016-06" db="EMBL/GenBank/DDBJ databases">
        <title>Parallel loss of symbiosis genes in relatives of nitrogen-fixing non-legume Parasponia.</title>
        <authorList>
            <person name="Van Velzen R."/>
            <person name="Holmer R."/>
            <person name="Bu F."/>
            <person name="Rutten L."/>
            <person name="Van Zeijl A."/>
            <person name="Liu W."/>
            <person name="Santuari L."/>
            <person name="Cao Q."/>
            <person name="Sharma T."/>
            <person name="Shen D."/>
            <person name="Roswanjaya Y."/>
            <person name="Wardhani T."/>
            <person name="Kalhor M.S."/>
            <person name="Jansen J."/>
            <person name="Van den Hoogen J."/>
            <person name="Gungor B."/>
            <person name="Hartog M."/>
            <person name="Hontelez J."/>
            <person name="Verver J."/>
            <person name="Yang W.-C."/>
            <person name="Schijlen E."/>
            <person name="Repin R."/>
            <person name="Schilthuizen M."/>
            <person name="Schranz E."/>
            <person name="Heidstra R."/>
            <person name="Miyata K."/>
            <person name="Fedorova E."/>
            <person name="Kohlen W."/>
            <person name="Bisseling T."/>
            <person name="Smit S."/>
            <person name="Geurts R."/>
        </authorList>
    </citation>
    <scope>NUCLEOTIDE SEQUENCE [LARGE SCALE GENOMIC DNA]</scope>
    <source>
        <strain evidence="2">cv. WU1-14</strain>
    </source>
</reference>
<organism evidence="1 2">
    <name type="scientific">Parasponia andersonii</name>
    <name type="common">Sponia andersonii</name>
    <dbReference type="NCBI Taxonomy" id="3476"/>
    <lineage>
        <taxon>Eukaryota</taxon>
        <taxon>Viridiplantae</taxon>
        <taxon>Streptophyta</taxon>
        <taxon>Embryophyta</taxon>
        <taxon>Tracheophyta</taxon>
        <taxon>Spermatophyta</taxon>
        <taxon>Magnoliopsida</taxon>
        <taxon>eudicotyledons</taxon>
        <taxon>Gunneridae</taxon>
        <taxon>Pentapetalae</taxon>
        <taxon>rosids</taxon>
        <taxon>fabids</taxon>
        <taxon>Rosales</taxon>
        <taxon>Cannabaceae</taxon>
        <taxon>Parasponia</taxon>
    </lineage>
</organism>
<dbReference type="Proteomes" id="UP000237105">
    <property type="component" value="Unassembled WGS sequence"/>
</dbReference>
<evidence type="ECO:0000313" key="1">
    <source>
        <dbReference type="EMBL" id="PON60845.1"/>
    </source>
</evidence>
<accession>A0A2P5CIN4</accession>
<protein>
    <submittedName>
        <fullName evidence="1">Uncharacterized protein</fullName>
    </submittedName>
</protein>
<name>A0A2P5CIN4_PARAD</name>
<comment type="caution">
    <text evidence="1">The sequence shown here is derived from an EMBL/GenBank/DDBJ whole genome shotgun (WGS) entry which is preliminary data.</text>
</comment>
<keyword evidence="2" id="KW-1185">Reference proteome</keyword>
<sequence length="105" mass="11991">MVVVLDPAFGDRHKNRDRTVKILSRFACHRSGVDPDPNWTSYMSNLAILGARNSVKKSICGIEAQVRKLVFRTRMIEGLELVPDPLGDRQRHLEDSIAWCHYSVE</sequence>
<proteinExistence type="predicted"/>
<gene>
    <name evidence="1" type="ORF">PanWU01x14_149740</name>
</gene>
<dbReference type="EMBL" id="JXTB01000126">
    <property type="protein sequence ID" value="PON60845.1"/>
    <property type="molecule type" value="Genomic_DNA"/>
</dbReference>